<proteinExistence type="predicted"/>
<keyword evidence="1" id="KW-0175">Coiled coil</keyword>
<dbReference type="PANTHER" id="PTHR19956:SF5">
    <property type="entry name" value="LAMIN TAIL DOMAIN-CONTAINING PROTEIN 2"/>
    <property type="match status" value="1"/>
</dbReference>
<dbReference type="VEuPathDB" id="TriTrypDB:ADEAN_000085200"/>
<dbReference type="Proteomes" id="UP000515908">
    <property type="component" value="Chromosome 01"/>
</dbReference>
<protein>
    <submittedName>
        <fullName evidence="3">First C2 domain of RPGR-interacting protein 1, putative</fullName>
    </submittedName>
</protein>
<dbReference type="Gene3D" id="2.60.40.150">
    <property type="entry name" value="C2 domain"/>
    <property type="match status" value="1"/>
</dbReference>
<dbReference type="InterPro" id="IPR052877">
    <property type="entry name" value="Lamin_tail_domain"/>
</dbReference>
<dbReference type="Pfam" id="PF11618">
    <property type="entry name" value="C2-C2_1"/>
    <property type="match status" value="1"/>
</dbReference>
<accession>A0A7G2C2I6</accession>
<dbReference type="GO" id="GO:0030527">
    <property type="term" value="F:structural constituent of chromatin"/>
    <property type="evidence" value="ECO:0007669"/>
    <property type="project" value="TreeGrafter"/>
</dbReference>
<dbReference type="EMBL" id="LR877145">
    <property type="protein sequence ID" value="CAD2213411.1"/>
    <property type="molecule type" value="Genomic_DNA"/>
</dbReference>
<dbReference type="GO" id="GO:0005638">
    <property type="term" value="C:lamin filament"/>
    <property type="evidence" value="ECO:0007669"/>
    <property type="project" value="TreeGrafter"/>
</dbReference>
<gene>
    <name evidence="3" type="ORF">ADEAN_000085200</name>
</gene>
<sequence length="510" mass="57297">MRDQADASRREKEKALIDTRSELSDTKRKLESLIEDVALYKGQVAKVEKEKREIAAQLEFAGRPTTELSDDEIHRALAVATIKKRADENKDVGDAPTDEGKEALDLYNALQWDEKWEKAQLEEAISSAALDLELAETRCQQMMEQVEKGRDTLLKLTRERDDLLEENVEMRGRLRHVQTVFAKQQLQTYRTAQARATSSEVEDNGLISFYVREIQYEPEILEQLGIKDYTAAVSLFLSLDGLLDYDTMLSPLVYSLQEPVDIHFQYADLDRRQVTITELQKTSFTFQLHAARGDASAIVAMCELSGTTLMTAREMSQEEVIELIAQDGTCVGRLVVEFTCRRLMLPVLLGTSPVEGNLHLSSAEVTAAMTALRSVRYLRVQVFKCEGLLSQGATPPQPYVFYTAHGPQGVLSCIRDTAVYPANKSVTTDPVFDAHPVDHRVIVDRDLIYFLRHGTITFVVFDNTMKDVQSNLGLVDVPLEGLLTSVNASIRKTEQLHPQGSMTFGISWVS</sequence>
<reference evidence="3 4" key="1">
    <citation type="submission" date="2020-08" db="EMBL/GenBank/DDBJ databases">
        <authorList>
            <person name="Newling K."/>
            <person name="Davey J."/>
            <person name="Forrester S."/>
        </authorList>
    </citation>
    <scope>NUCLEOTIDE SEQUENCE [LARGE SCALE GENOMIC DNA]</scope>
    <source>
        <strain evidence="4">Crithidia deanei Carvalho (ATCC PRA-265)</strain>
    </source>
</reference>
<organism evidence="3 4">
    <name type="scientific">Angomonas deanei</name>
    <dbReference type="NCBI Taxonomy" id="59799"/>
    <lineage>
        <taxon>Eukaryota</taxon>
        <taxon>Discoba</taxon>
        <taxon>Euglenozoa</taxon>
        <taxon>Kinetoplastea</taxon>
        <taxon>Metakinetoplastina</taxon>
        <taxon>Trypanosomatida</taxon>
        <taxon>Trypanosomatidae</taxon>
        <taxon>Strigomonadinae</taxon>
        <taxon>Angomonas</taxon>
    </lineage>
</organism>
<dbReference type="AlphaFoldDB" id="A0A7G2C2I6"/>
<dbReference type="InterPro" id="IPR021656">
    <property type="entry name" value="C2-C2_1"/>
</dbReference>
<dbReference type="SUPFAM" id="SSF49562">
    <property type="entry name" value="C2 domain (Calcium/lipid-binding domain, CaLB)"/>
    <property type="match status" value="1"/>
</dbReference>
<name>A0A7G2C2I6_9TRYP</name>
<keyword evidence="4" id="KW-1185">Reference proteome</keyword>
<dbReference type="PANTHER" id="PTHR19956">
    <property type="entry name" value="LAMIN TAIL DOMAIN-CONTAINING PROTEIN 2"/>
    <property type="match status" value="1"/>
</dbReference>
<dbReference type="InterPro" id="IPR000008">
    <property type="entry name" value="C2_dom"/>
</dbReference>
<feature type="coiled-coil region" evidence="1">
    <location>
        <begin position="118"/>
        <end position="173"/>
    </location>
</feature>
<evidence type="ECO:0000259" key="2">
    <source>
        <dbReference type="PROSITE" id="PS50004"/>
    </source>
</evidence>
<dbReference type="PROSITE" id="PS50004">
    <property type="entry name" value="C2"/>
    <property type="match status" value="1"/>
</dbReference>
<feature type="domain" description="C2" evidence="2">
    <location>
        <begin position="354"/>
        <end position="497"/>
    </location>
</feature>
<evidence type="ECO:0000256" key="1">
    <source>
        <dbReference type="SAM" id="Coils"/>
    </source>
</evidence>
<dbReference type="InterPro" id="IPR035892">
    <property type="entry name" value="C2_domain_sf"/>
</dbReference>
<evidence type="ECO:0000313" key="4">
    <source>
        <dbReference type="Proteomes" id="UP000515908"/>
    </source>
</evidence>
<feature type="coiled-coil region" evidence="1">
    <location>
        <begin position="16"/>
        <end position="50"/>
    </location>
</feature>
<evidence type="ECO:0000313" key="3">
    <source>
        <dbReference type="EMBL" id="CAD2213411.1"/>
    </source>
</evidence>